<gene>
    <name evidence="3" type="primary">AUGUSTUS-3.0.2_30921</name>
    <name evidence="3" type="ORF">TcasGA2_TC030921</name>
</gene>
<dbReference type="PANTHER" id="PTHR43763:SF6">
    <property type="entry name" value="XAA-PRO AMINOPEPTIDASE 1"/>
    <property type="match status" value="1"/>
</dbReference>
<keyword evidence="3" id="KW-0031">Aminopeptidase</keyword>
<protein>
    <submittedName>
        <fullName evidence="3">Xaa-Pro aminopeptidase 1-like Protein</fullName>
    </submittedName>
</protein>
<evidence type="ECO:0000313" key="3">
    <source>
        <dbReference type="EMBL" id="KXZ75614.1"/>
    </source>
</evidence>
<reference evidence="3 4" key="1">
    <citation type="journal article" date="2008" name="Nature">
        <title>The genome of the model beetle and pest Tribolium castaneum.</title>
        <authorList>
            <consortium name="Tribolium Genome Sequencing Consortium"/>
            <person name="Richards S."/>
            <person name="Gibbs R.A."/>
            <person name="Weinstock G.M."/>
            <person name="Brown S.J."/>
            <person name="Denell R."/>
            <person name="Beeman R.W."/>
            <person name="Gibbs R."/>
            <person name="Beeman R.W."/>
            <person name="Brown S.J."/>
            <person name="Bucher G."/>
            <person name="Friedrich M."/>
            <person name="Grimmelikhuijzen C.J."/>
            <person name="Klingler M."/>
            <person name="Lorenzen M."/>
            <person name="Richards S."/>
            <person name="Roth S."/>
            <person name="Schroder R."/>
            <person name="Tautz D."/>
            <person name="Zdobnov E.M."/>
            <person name="Muzny D."/>
            <person name="Gibbs R.A."/>
            <person name="Weinstock G.M."/>
            <person name="Attaway T."/>
            <person name="Bell S."/>
            <person name="Buhay C.J."/>
            <person name="Chandrabose M.N."/>
            <person name="Chavez D."/>
            <person name="Clerk-Blankenburg K.P."/>
            <person name="Cree A."/>
            <person name="Dao M."/>
            <person name="Davis C."/>
            <person name="Chacko J."/>
            <person name="Dinh H."/>
            <person name="Dugan-Rocha S."/>
            <person name="Fowler G."/>
            <person name="Garner T.T."/>
            <person name="Garnes J."/>
            <person name="Gnirke A."/>
            <person name="Hawes A."/>
            <person name="Hernandez J."/>
            <person name="Hines S."/>
            <person name="Holder M."/>
            <person name="Hume J."/>
            <person name="Jhangiani S.N."/>
            <person name="Joshi V."/>
            <person name="Khan Z.M."/>
            <person name="Jackson L."/>
            <person name="Kovar C."/>
            <person name="Kowis A."/>
            <person name="Lee S."/>
            <person name="Lewis L.R."/>
            <person name="Margolis J."/>
            <person name="Morgan M."/>
            <person name="Nazareth L.V."/>
            <person name="Nguyen N."/>
            <person name="Okwuonu G."/>
            <person name="Parker D."/>
            <person name="Richards S."/>
            <person name="Ruiz S.J."/>
            <person name="Santibanez J."/>
            <person name="Savard J."/>
            <person name="Scherer S.E."/>
            <person name="Schneider B."/>
            <person name="Sodergren E."/>
            <person name="Tautz D."/>
            <person name="Vattahil S."/>
            <person name="Villasana D."/>
            <person name="White C.S."/>
            <person name="Wright R."/>
            <person name="Park Y."/>
            <person name="Beeman R.W."/>
            <person name="Lord J."/>
            <person name="Oppert B."/>
            <person name="Lorenzen M."/>
            <person name="Brown S."/>
            <person name="Wang L."/>
            <person name="Savard J."/>
            <person name="Tautz D."/>
            <person name="Richards S."/>
            <person name="Weinstock G."/>
            <person name="Gibbs R.A."/>
            <person name="Liu Y."/>
            <person name="Worley K."/>
            <person name="Weinstock G."/>
            <person name="Elsik C.G."/>
            <person name="Reese J.T."/>
            <person name="Elhaik E."/>
            <person name="Landan G."/>
            <person name="Graur D."/>
            <person name="Arensburger P."/>
            <person name="Atkinson P."/>
            <person name="Beeman R.W."/>
            <person name="Beidler J."/>
            <person name="Brown S.J."/>
            <person name="Demuth J.P."/>
            <person name="Drury D.W."/>
            <person name="Du Y.Z."/>
            <person name="Fujiwara H."/>
            <person name="Lorenzen M."/>
            <person name="Maselli V."/>
            <person name="Osanai M."/>
            <person name="Park Y."/>
            <person name="Robertson H.M."/>
            <person name="Tu Z."/>
            <person name="Wang J.J."/>
            <person name="Wang S."/>
            <person name="Richards S."/>
            <person name="Song H."/>
            <person name="Zhang L."/>
            <person name="Sodergren E."/>
            <person name="Werner D."/>
            <person name="Stanke M."/>
            <person name="Morgenstern B."/>
            <person name="Solovyev V."/>
            <person name="Kosarev P."/>
            <person name="Brown G."/>
            <person name="Chen H.C."/>
            <person name="Ermolaeva O."/>
            <person name="Hlavina W."/>
            <person name="Kapustin Y."/>
            <person name="Kiryutin B."/>
            <person name="Kitts P."/>
            <person name="Maglott D."/>
            <person name="Pruitt K."/>
            <person name="Sapojnikov V."/>
            <person name="Souvorov A."/>
            <person name="Mackey A.J."/>
            <person name="Waterhouse R.M."/>
            <person name="Wyder S."/>
            <person name="Zdobnov E.M."/>
            <person name="Zdobnov E.M."/>
            <person name="Wyder S."/>
            <person name="Kriventseva E.V."/>
            <person name="Kadowaki T."/>
            <person name="Bork P."/>
            <person name="Aranda M."/>
            <person name="Bao R."/>
            <person name="Beermann A."/>
            <person name="Berns N."/>
            <person name="Bolognesi R."/>
            <person name="Bonneton F."/>
            <person name="Bopp D."/>
            <person name="Brown S.J."/>
            <person name="Bucher G."/>
            <person name="Butts T."/>
            <person name="Chaumot A."/>
            <person name="Denell R.E."/>
            <person name="Ferrier D.E."/>
            <person name="Friedrich M."/>
            <person name="Gordon C.M."/>
            <person name="Jindra M."/>
            <person name="Klingler M."/>
            <person name="Lan Q."/>
            <person name="Lattorff H.M."/>
            <person name="Laudet V."/>
            <person name="von Levetsow C."/>
            <person name="Liu Z."/>
            <person name="Lutz R."/>
            <person name="Lynch J.A."/>
            <person name="da Fonseca R.N."/>
            <person name="Posnien N."/>
            <person name="Reuter R."/>
            <person name="Roth S."/>
            <person name="Savard J."/>
            <person name="Schinko J.B."/>
            <person name="Schmitt C."/>
            <person name="Schoppmeier M."/>
            <person name="Schroder R."/>
            <person name="Shippy T.D."/>
            <person name="Simonnet F."/>
            <person name="Marques-Souza H."/>
            <person name="Tautz D."/>
            <person name="Tomoyasu Y."/>
            <person name="Trauner J."/>
            <person name="Van der Zee M."/>
            <person name="Vervoort M."/>
            <person name="Wittkopp N."/>
            <person name="Wimmer E.A."/>
            <person name="Yang X."/>
            <person name="Jones A.K."/>
            <person name="Sattelle D.B."/>
            <person name="Ebert P.R."/>
            <person name="Nelson D."/>
            <person name="Scott J.G."/>
            <person name="Beeman R.W."/>
            <person name="Muthukrishnan S."/>
            <person name="Kramer K.J."/>
            <person name="Arakane Y."/>
            <person name="Beeman R.W."/>
            <person name="Zhu Q."/>
            <person name="Hogenkamp D."/>
            <person name="Dixit R."/>
            <person name="Oppert B."/>
            <person name="Jiang H."/>
            <person name="Zou Z."/>
            <person name="Marshall J."/>
            <person name="Elpidina E."/>
            <person name="Vinokurov K."/>
            <person name="Oppert C."/>
            <person name="Zou Z."/>
            <person name="Evans J."/>
            <person name="Lu Z."/>
            <person name="Zhao P."/>
            <person name="Sumathipala N."/>
            <person name="Altincicek B."/>
            <person name="Vilcinskas A."/>
            <person name="Williams M."/>
            <person name="Hultmark D."/>
            <person name="Hetru C."/>
            <person name="Jiang H."/>
            <person name="Grimmelikhuijzen C.J."/>
            <person name="Hauser F."/>
            <person name="Cazzamali G."/>
            <person name="Williamson M."/>
            <person name="Park Y."/>
            <person name="Li B."/>
            <person name="Tanaka Y."/>
            <person name="Predel R."/>
            <person name="Neupert S."/>
            <person name="Schachtner J."/>
            <person name="Verleyen P."/>
            <person name="Raible F."/>
            <person name="Bork P."/>
            <person name="Friedrich M."/>
            <person name="Walden K.K."/>
            <person name="Robertson H.M."/>
            <person name="Angeli S."/>
            <person name="Foret S."/>
            <person name="Bucher G."/>
            <person name="Schuetz S."/>
            <person name="Maleszka R."/>
            <person name="Wimmer E.A."/>
            <person name="Beeman R.W."/>
            <person name="Lorenzen M."/>
            <person name="Tomoyasu Y."/>
            <person name="Miller S.C."/>
            <person name="Grossmann D."/>
            <person name="Bucher G."/>
        </authorList>
    </citation>
    <scope>NUCLEOTIDE SEQUENCE [LARGE SCALE GENOMIC DNA]</scope>
    <source>
        <strain evidence="3 4">Georgia GA2</strain>
    </source>
</reference>
<dbReference type="Proteomes" id="UP000007266">
    <property type="component" value="Unassembled WGS sequence"/>
</dbReference>
<dbReference type="Pfam" id="PF16189">
    <property type="entry name" value="Creatinase_N_2"/>
    <property type="match status" value="1"/>
</dbReference>
<evidence type="ECO:0000256" key="1">
    <source>
        <dbReference type="PROSITE-ProRule" id="PRU00191"/>
    </source>
</evidence>
<keyword evidence="4" id="KW-1185">Reference proteome</keyword>
<reference evidence="3 4" key="2">
    <citation type="journal article" date="2010" name="Nucleic Acids Res.">
        <title>BeetleBase in 2010: revisions to provide comprehensive genomic information for Tribolium castaneum.</title>
        <authorList>
            <person name="Kim H.S."/>
            <person name="Murphy T."/>
            <person name="Xia J."/>
            <person name="Caragea D."/>
            <person name="Park Y."/>
            <person name="Beeman R.W."/>
            <person name="Lorenzen M.D."/>
            <person name="Butcher S."/>
            <person name="Manak J.R."/>
            <person name="Brown S.J."/>
        </authorList>
    </citation>
    <scope>NUCLEOTIDE SEQUENCE [LARGE SCALE GENOMIC DNA]</scope>
    <source>
        <strain evidence="3 4">Georgia GA2</strain>
    </source>
</reference>
<dbReference type="InterPro" id="IPR050422">
    <property type="entry name" value="X-Pro_aminopeptidase_P"/>
</dbReference>
<feature type="non-terminal residue" evidence="3">
    <location>
        <position position="143"/>
    </location>
</feature>
<dbReference type="InterPro" id="IPR000980">
    <property type="entry name" value="SH2"/>
</dbReference>
<dbReference type="SUPFAM" id="SSF55550">
    <property type="entry name" value="SH2 domain"/>
    <property type="match status" value="1"/>
</dbReference>
<feature type="domain" description="SH2" evidence="2">
    <location>
        <begin position="23"/>
        <end position="143"/>
    </location>
</feature>
<dbReference type="AlphaFoldDB" id="A0A139W8L3"/>
<dbReference type="InterPro" id="IPR029149">
    <property type="entry name" value="Creatin/AminoP/Spt16_N"/>
</dbReference>
<evidence type="ECO:0000313" key="4">
    <source>
        <dbReference type="Proteomes" id="UP000007266"/>
    </source>
</evidence>
<feature type="non-terminal residue" evidence="3">
    <location>
        <position position="1"/>
    </location>
</feature>
<keyword evidence="3" id="KW-0378">Hydrolase</keyword>
<organism evidence="3 4">
    <name type="scientific">Tribolium castaneum</name>
    <name type="common">Red flour beetle</name>
    <dbReference type="NCBI Taxonomy" id="7070"/>
    <lineage>
        <taxon>Eukaryota</taxon>
        <taxon>Metazoa</taxon>
        <taxon>Ecdysozoa</taxon>
        <taxon>Arthropoda</taxon>
        <taxon>Hexapoda</taxon>
        <taxon>Insecta</taxon>
        <taxon>Pterygota</taxon>
        <taxon>Neoptera</taxon>
        <taxon>Endopterygota</taxon>
        <taxon>Coleoptera</taxon>
        <taxon>Polyphaga</taxon>
        <taxon>Cucujiformia</taxon>
        <taxon>Tenebrionidae</taxon>
        <taxon>Tenebrionidae incertae sedis</taxon>
        <taxon>Tribolium</taxon>
    </lineage>
</organism>
<dbReference type="PANTHER" id="PTHR43763">
    <property type="entry name" value="XAA-PRO AMINOPEPTIDASE 1"/>
    <property type="match status" value="1"/>
</dbReference>
<dbReference type="InterPro" id="IPR036860">
    <property type="entry name" value="SH2_dom_sf"/>
</dbReference>
<sequence>NIGFIPSNYVKEKELLGLQQYEWYVNDMSRQRSESLLKQEDKEGCFVVRNSSTKGRKWTKKIHNVRKTVQKLQADALVVTSLDEIGWLLNIRGRDIPSSPLVRSYLLLDMERAWLYVNRSQLEANHVARYLTNSAKEANQLIE</sequence>
<dbReference type="PROSITE" id="PS50001">
    <property type="entry name" value="SH2"/>
    <property type="match status" value="1"/>
</dbReference>
<keyword evidence="3" id="KW-0645">Protease</keyword>
<dbReference type="GO" id="GO:0004177">
    <property type="term" value="F:aminopeptidase activity"/>
    <property type="evidence" value="ECO:0007669"/>
    <property type="project" value="UniProtKB-KW"/>
</dbReference>
<dbReference type="Gene3D" id="3.40.350.10">
    <property type="entry name" value="Creatinase/prolidase N-terminal domain"/>
    <property type="match status" value="1"/>
</dbReference>
<name>A0A139W8L3_TRICA</name>
<accession>A0A139W8L3</accession>
<proteinExistence type="predicted"/>
<keyword evidence="1" id="KW-0727">SH2 domain</keyword>
<evidence type="ECO:0000259" key="2">
    <source>
        <dbReference type="PROSITE" id="PS50001"/>
    </source>
</evidence>
<dbReference type="EMBL" id="KQ973191">
    <property type="protein sequence ID" value="KXZ75614.1"/>
    <property type="molecule type" value="Genomic_DNA"/>
</dbReference>
<dbReference type="InParanoid" id="A0A139W8L3"/>